<evidence type="ECO:0000313" key="2">
    <source>
        <dbReference type="Proteomes" id="UP001291623"/>
    </source>
</evidence>
<gene>
    <name evidence="1" type="ORF">RND71_037227</name>
</gene>
<dbReference type="Proteomes" id="UP001291623">
    <property type="component" value="Unassembled WGS sequence"/>
</dbReference>
<accession>A0AAE1R3C1</accession>
<reference evidence="1" key="1">
    <citation type="submission" date="2023-12" db="EMBL/GenBank/DDBJ databases">
        <title>Genome assembly of Anisodus tanguticus.</title>
        <authorList>
            <person name="Wang Y.-J."/>
        </authorList>
    </citation>
    <scope>NUCLEOTIDE SEQUENCE</scope>
    <source>
        <strain evidence="1">KB-2021</strain>
        <tissue evidence="1">Leaf</tissue>
    </source>
</reference>
<name>A0AAE1R3C1_9SOLA</name>
<dbReference type="AlphaFoldDB" id="A0AAE1R3C1"/>
<protein>
    <submittedName>
        <fullName evidence="1">Uncharacterized protein</fullName>
    </submittedName>
</protein>
<dbReference type="EMBL" id="JAVYJV010000020">
    <property type="protein sequence ID" value="KAK4344133.1"/>
    <property type="molecule type" value="Genomic_DNA"/>
</dbReference>
<organism evidence="1 2">
    <name type="scientific">Anisodus tanguticus</name>
    <dbReference type="NCBI Taxonomy" id="243964"/>
    <lineage>
        <taxon>Eukaryota</taxon>
        <taxon>Viridiplantae</taxon>
        <taxon>Streptophyta</taxon>
        <taxon>Embryophyta</taxon>
        <taxon>Tracheophyta</taxon>
        <taxon>Spermatophyta</taxon>
        <taxon>Magnoliopsida</taxon>
        <taxon>eudicotyledons</taxon>
        <taxon>Gunneridae</taxon>
        <taxon>Pentapetalae</taxon>
        <taxon>asterids</taxon>
        <taxon>lamiids</taxon>
        <taxon>Solanales</taxon>
        <taxon>Solanaceae</taxon>
        <taxon>Solanoideae</taxon>
        <taxon>Hyoscyameae</taxon>
        <taxon>Anisodus</taxon>
    </lineage>
</organism>
<evidence type="ECO:0000313" key="1">
    <source>
        <dbReference type="EMBL" id="KAK4344133.1"/>
    </source>
</evidence>
<dbReference type="PANTHER" id="PTHR35096:SF8">
    <property type="entry name" value="OS03G0308600 PROTEIN"/>
    <property type="match status" value="1"/>
</dbReference>
<keyword evidence="2" id="KW-1185">Reference proteome</keyword>
<dbReference type="PANTHER" id="PTHR35096">
    <property type="entry name" value="BNAA08G28570D PROTEIN"/>
    <property type="match status" value="1"/>
</dbReference>
<proteinExistence type="predicted"/>
<comment type="caution">
    <text evidence="1">The sequence shown here is derived from an EMBL/GenBank/DDBJ whole genome shotgun (WGS) entry which is preliminary data.</text>
</comment>
<sequence>MRRKSHKITLENNLDFIDSNKQLHLTIDNLNERLLLVFKVLVDAVNMMELMDLRHSTLQEEISSDAFISLDEAIKDLTHLDWQECCASSLQTICFSNGVNVSVHCKEKTNASASSVLNRPPPMKNKKVRSVKSCYLE</sequence>